<evidence type="ECO:0000256" key="6">
    <source>
        <dbReference type="ARBA" id="ARBA00023118"/>
    </source>
</evidence>
<keyword evidence="8" id="KW-1185">Reference proteome</keyword>
<dbReference type="GO" id="GO:0046872">
    <property type="term" value="F:metal ion binding"/>
    <property type="evidence" value="ECO:0007669"/>
    <property type="project" value="UniProtKB-KW"/>
</dbReference>
<dbReference type="Pfam" id="PF01867">
    <property type="entry name" value="Cas_Cas1"/>
    <property type="match status" value="1"/>
</dbReference>
<dbReference type="AlphaFoldDB" id="A0A9X3WWQ1"/>
<dbReference type="GO" id="GO:0004519">
    <property type="term" value="F:endonuclease activity"/>
    <property type="evidence" value="ECO:0007669"/>
    <property type="project" value="UniProtKB-KW"/>
</dbReference>
<dbReference type="GO" id="GO:0003676">
    <property type="term" value="F:nucleic acid binding"/>
    <property type="evidence" value="ECO:0007669"/>
    <property type="project" value="InterPro"/>
</dbReference>
<dbReference type="EC" id="3.1.-.-" evidence="7"/>
<evidence type="ECO:0000313" key="8">
    <source>
        <dbReference type="Proteomes" id="UP001145050"/>
    </source>
</evidence>
<evidence type="ECO:0000256" key="1">
    <source>
        <dbReference type="ARBA" id="ARBA00022722"/>
    </source>
</evidence>
<dbReference type="GO" id="GO:0016787">
    <property type="term" value="F:hydrolase activity"/>
    <property type="evidence" value="ECO:0007669"/>
    <property type="project" value="UniProtKB-KW"/>
</dbReference>
<organism evidence="7 8">
    <name type="scientific">Terrihalobacillus insolitus</name>
    <dbReference type="NCBI Taxonomy" id="2950438"/>
    <lineage>
        <taxon>Bacteria</taxon>
        <taxon>Bacillati</taxon>
        <taxon>Bacillota</taxon>
        <taxon>Bacilli</taxon>
        <taxon>Bacillales</taxon>
        <taxon>Bacillaceae</taxon>
        <taxon>Terrihalobacillus</taxon>
    </lineage>
</organism>
<sequence>MKGEVVMSWRHVMIANNARLSIKNSQLIIKQDEVFSIPLSDIASIMIEAPAVTITANVLSACAEHKVSLFTCDSKKLPNGIWTGYHQHSRQLMVLETQFALSKPFKKGYGNKLSGEK</sequence>
<evidence type="ECO:0000313" key="7">
    <source>
        <dbReference type="EMBL" id="MDC3424714.1"/>
    </source>
</evidence>
<comment type="caution">
    <text evidence="7">The sequence shown here is derived from an EMBL/GenBank/DDBJ whole genome shotgun (WGS) entry which is preliminary data.</text>
</comment>
<protein>
    <submittedName>
        <fullName evidence="7">CRISPR-associated endonuclease Cas1</fullName>
        <ecNumber evidence="7">3.1.-.-</ecNumber>
    </submittedName>
</protein>
<dbReference type="RefSeq" id="WP_272436519.1">
    <property type="nucleotide sequence ID" value="NZ_JAMQKB010000008.1"/>
</dbReference>
<keyword evidence="5" id="KW-0460">Magnesium</keyword>
<name>A0A9X3WWQ1_9BACI</name>
<proteinExistence type="predicted"/>
<dbReference type="Proteomes" id="UP001145050">
    <property type="component" value="Unassembled WGS sequence"/>
</dbReference>
<dbReference type="Gene3D" id="3.100.10.20">
    <property type="entry name" value="CRISPR-associated endonuclease Cas1, N-terminal domain"/>
    <property type="match status" value="1"/>
</dbReference>
<evidence type="ECO:0000256" key="3">
    <source>
        <dbReference type="ARBA" id="ARBA00022759"/>
    </source>
</evidence>
<reference evidence="7" key="1">
    <citation type="submission" date="2022-06" db="EMBL/GenBank/DDBJ databases">
        <title>Aquibacillus sp. a new bacterium isolated from soil saline samples.</title>
        <authorList>
            <person name="Galisteo C."/>
            <person name="De La Haba R."/>
            <person name="Sanchez-Porro C."/>
            <person name="Ventosa A."/>
        </authorList>
    </citation>
    <scope>NUCLEOTIDE SEQUENCE</scope>
    <source>
        <strain evidence="7">3ASR75-11</strain>
    </source>
</reference>
<keyword evidence="4 7" id="KW-0378">Hydrolase</keyword>
<dbReference type="GO" id="GO:0043571">
    <property type="term" value="P:maintenance of CRISPR repeat elements"/>
    <property type="evidence" value="ECO:0007669"/>
    <property type="project" value="InterPro"/>
</dbReference>
<evidence type="ECO:0000256" key="5">
    <source>
        <dbReference type="ARBA" id="ARBA00022842"/>
    </source>
</evidence>
<gene>
    <name evidence="7" type="ORF">NC797_09350</name>
</gene>
<evidence type="ECO:0000256" key="4">
    <source>
        <dbReference type="ARBA" id="ARBA00022801"/>
    </source>
</evidence>
<keyword evidence="3 7" id="KW-0255">Endonuclease</keyword>
<evidence type="ECO:0000256" key="2">
    <source>
        <dbReference type="ARBA" id="ARBA00022723"/>
    </source>
</evidence>
<accession>A0A9X3WWQ1</accession>
<dbReference type="GO" id="GO:0051607">
    <property type="term" value="P:defense response to virus"/>
    <property type="evidence" value="ECO:0007669"/>
    <property type="project" value="UniProtKB-KW"/>
</dbReference>
<keyword evidence="1" id="KW-0540">Nuclease</keyword>
<dbReference type="InterPro" id="IPR002729">
    <property type="entry name" value="CRISPR-assoc_Cas1"/>
</dbReference>
<keyword evidence="6" id="KW-0051">Antiviral defense</keyword>
<dbReference type="EMBL" id="JAMQKB010000008">
    <property type="protein sequence ID" value="MDC3424714.1"/>
    <property type="molecule type" value="Genomic_DNA"/>
</dbReference>
<dbReference type="InterPro" id="IPR042211">
    <property type="entry name" value="CRISPR-assoc_Cas1_N"/>
</dbReference>
<keyword evidence="2" id="KW-0479">Metal-binding</keyword>